<dbReference type="PIRSF" id="PIRSF018168">
    <property type="entry name" value="Mannan-1_4-beta-mannosidase"/>
    <property type="match status" value="1"/>
</dbReference>
<comment type="similarity">
    <text evidence="1 4">Belongs to the glycosyl hydrolase 26 family.</text>
</comment>
<name>A0ABR7KPF8_9SPHI</name>
<keyword evidence="3 4" id="KW-0326">Glycosidase</keyword>
<keyword evidence="7" id="KW-1185">Reference proteome</keyword>
<dbReference type="Proteomes" id="UP000652755">
    <property type="component" value="Unassembled WGS sequence"/>
</dbReference>
<dbReference type="PROSITE" id="PS51257">
    <property type="entry name" value="PROKAR_LIPOPROTEIN"/>
    <property type="match status" value="1"/>
</dbReference>
<feature type="active site" description="Nucleophile" evidence="4">
    <location>
        <position position="335"/>
    </location>
</feature>
<dbReference type="EMBL" id="JACRYL010000004">
    <property type="protein sequence ID" value="MBC6109960.1"/>
    <property type="molecule type" value="Genomic_DNA"/>
</dbReference>
<dbReference type="Gene3D" id="3.20.20.80">
    <property type="entry name" value="Glycosidases"/>
    <property type="match status" value="1"/>
</dbReference>
<dbReference type="PRINTS" id="PR00739">
    <property type="entry name" value="GLHYDRLASE26"/>
</dbReference>
<gene>
    <name evidence="6" type="ORF">H7U22_05955</name>
</gene>
<comment type="caution">
    <text evidence="6">The sequence shown here is derived from an EMBL/GenBank/DDBJ whole genome shotgun (WGS) entry which is preliminary data.</text>
</comment>
<evidence type="ECO:0000259" key="5">
    <source>
        <dbReference type="PROSITE" id="PS51764"/>
    </source>
</evidence>
<organism evidence="6 7">
    <name type="scientific">Pedobacter fastidiosus</name>
    <dbReference type="NCBI Taxonomy" id="2765361"/>
    <lineage>
        <taxon>Bacteria</taxon>
        <taxon>Pseudomonadati</taxon>
        <taxon>Bacteroidota</taxon>
        <taxon>Sphingobacteriia</taxon>
        <taxon>Sphingobacteriales</taxon>
        <taxon>Sphingobacteriaceae</taxon>
        <taxon>Pedobacter</taxon>
    </lineage>
</organism>
<protein>
    <submittedName>
        <fullName evidence="6">Beta-mannosidase</fullName>
    </submittedName>
</protein>
<keyword evidence="2 4" id="KW-0378">Hydrolase</keyword>
<evidence type="ECO:0000256" key="1">
    <source>
        <dbReference type="ARBA" id="ARBA00007754"/>
    </source>
</evidence>
<evidence type="ECO:0000313" key="6">
    <source>
        <dbReference type="EMBL" id="MBC6109960.1"/>
    </source>
</evidence>
<dbReference type="PANTHER" id="PTHR40079">
    <property type="entry name" value="MANNAN ENDO-1,4-BETA-MANNOSIDASE E-RELATED"/>
    <property type="match status" value="1"/>
</dbReference>
<dbReference type="SUPFAM" id="SSF51445">
    <property type="entry name" value="(Trans)glycosidases"/>
    <property type="match status" value="1"/>
</dbReference>
<evidence type="ECO:0000256" key="3">
    <source>
        <dbReference type="ARBA" id="ARBA00023295"/>
    </source>
</evidence>
<dbReference type="InterPro" id="IPR000805">
    <property type="entry name" value="Glyco_hydro_26"/>
</dbReference>
<feature type="active site" description="Proton donor" evidence="4">
    <location>
        <position position="229"/>
    </location>
</feature>
<dbReference type="InterPro" id="IPR017853">
    <property type="entry name" value="GH"/>
</dbReference>
<dbReference type="PROSITE" id="PS51764">
    <property type="entry name" value="GH26"/>
    <property type="match status" value="1"/>
</dbReference>
<accession>A0ABR7KPF8</accession>
<sequence>MNVKKIFNGIAICAIAFSSCKKSAEIIEPVAPPVTPIVPITPDPTLATVKTWLVNKNATDETASLFYNLKQSAKTNVLFGHQDDTKRGVTNATTQWANEQQFSGVSTTQSDVKTITGSYPAVYGHDFIHMTNFATGNWFDYEKSIARTLTIEAYNRGGVNTYIWHYANPVSKGGFYWSDSPVTAVNQVLPGGTANETFKASLKIVADYAKTLIGADGKLIPIIFRPFHEMDGNWFWWGSGHCTSAEYIAMYQYTVKYLRDDLGVRNFLFAWSPDRNFTSQSQYLNYYPGDDYVDLVGTDNYEDMKANVSPNIAASKFKIVSDYAKAHNKLAALTETGLQNLTRNDWFTQQLLKSLKNQNLEFAYTLVWANTKDAYWTPYAGHPAANDFLSFKNDGFVLFADKMPSVYQIK</sequence>
<dbReference type="InterPro" id="IPR022790">
    <property type="entry name" value="GH26_dom"/>
</dbReference>
<dbReference type="PANTHER" id="PTHR40079:SF4">
    <property type="entry name" value="GH26 DOMAIN-CONTAINING PROTEIN-RELATED"/>
    <property type="match status" value="1"/>
</dbReference>
<reference evidence="6 7" key="1">
    <citation type="submission" date="2020-08" db="EMBL/GenBank/DDBJ databases">
        <authorList>
            <person name="Sun Q."/>
            <person name="Inoue M."/>
        </authorList>
    </citation>
    <scope>NUCLEOTIDE SEQUENCE [LARGE SCALE GENOMIC DNA]</scope>
    <source>
        <strain evidence="6 7">CCM 8938</strain>
    </source>
</reference>
<feature type="domain" description="GH26" evidence="5">
    <location>
        <begin position="60"/>
        <end position="401"/>
    </location>
</feature>
<dbReference type="InterPro" id="IPR016714">
    <property type="entry name" value="MANB/E"/>
</dbReference>
<evidence type="ECO:0000256" key="2">
    <source>
        <dbReference type="ARBA" id="ARBA00022801"/>
    </source>
</evidence>
<dbReference type="Pfam" id="PF02156">
    <property type="entry name" value="Glyco_hydro_26"/>
    <property type="match status" value="1"/>
</dbReference>
<dbReference type="RefSeq" id="WP_187070435.1">
    <property type="nucleotide sequence ID" value="NZ_JACRYL010000004.1"/>
</dbReference>
<evidence type="ECO:0000256" key="4">
    <source>
        <dbReference type="PROSITE-ProRule" id="PRU01100"/>
    </source>
</evidence>
<evidence type="ECO:0000313" key="7">
    <source>
        <dbReference type="Proteomes" id="UP000652755"/>
    </source>
</evidence>
<proteinExistence type="inferred from homology"/>